<dbReference type="STRING" id="53463.SAMN05444389_101266"/>
<dbReference type="AlphaFoldDB" id="A0A1M7DBY6"/>
<accession>A0A1M7DBY6</accession>
<feature type="chain" id="PRO_5012522886" evidence="3">
    <location>
        <begin position="22"/>
        <end position="383"/>
    </location>
</feature>
<keyword evidence="2 3" id="KW-0732">Signal</keyword>
<sequence>MRKTGWFAMACVALFASVAAAEHGVTDTEIVVGGVSPFTGGPGLLGYAGTLGTRLAAAEINAAGGINGRQIRVVVEDDEYIPAKSVQALQKLIDVNDIFSLNIISGGSHGLAMMPLIEDGNIPTMNPLVTTNAHYEPVRPSVFGVGMSYQQGAAEIARYIEEKHGPQVWGAIVQDDESGAAREEGLIEQLKADGKDAPKLMLRFKRDQTDFASEVIRAREAGVTAIILGGLPTSHASILKEAAGIGYKPHFAAAWVDHIPPTIGLFGAEGDGVYIYDFVPSMSDPQLAPFLELAATHLPADDVSKLNRYSVIAYIALRIQAAAMEACGRDLTRDCVNERIAETSDFDLGVMSPVSFTPEAHLSRLTGRMLKVDAAAGAFVPAN</sequence>
<name>A0A1M7DBY6_9RHOB</name>
<organism evidence="5 6">
    <name type="scientific">Paracoccus solventivorans</name>
    <dbReference type="NCBI Taxonomy" id="53463"/>
    <lineage>
        <taxon>Bacteria</taxon>
        <taxon>Pseudomonadati</taxon>
        <taxon>Pseudomonadota</taxon>
        <taxon>Alphaproteobacteria</taxon>
        <taxon>Rhodobacterales</taxon>
        <taxon>Paracoccaceae</taxon>
        <taxon>Paracoccus</taxon>
    </lineage>
</organism>
<evidence type="ECO:0000256" key="3">
    <source>
        <dbReference type="SAM" id="SignalP"/>
    </source>
</evidence>
<feature type="domain" description="Leucine-binding protein" evidence="4">
    <location>
        <begin position="29"/>
        <end position="373"/>
    </location>
</feature>
<dbReference type="Pfam" id="PF13458">
    <property type="entry name" value="Peripla_BP_6"/>
    <property type="match status" value="1"/>
</dbReference>
<dbReference type="SUPFAM" id="SSF53822">
    <property type="entry name" value="Periplasmic binding protein-like I"/>
    <property type="match status" value="1"/>
</dbReference>
<keyword evidence="6" id="KW-1185">Reference proteome</keyword>
<evidence type="ECO:0000313" key="6">
    <source>
        <dbReference type="Proteomes" id="UP000184444"/>
    </source>
</evidence>
<dbReference type="RefSeq" id="WP_159435541.1">
    <property type="nucleotide sequence ID" value="NZ_FRCK01000001.1"/>
</dbReference>
<evidence type="ECO:0000259" key="4">
    <source>
        <dbReference type="Pfam" id="PF13458"/>
    </source>
</evidence>
<dbReference type="OrthoDB" id="9802022at2"/>
<proteinExistence type="inferred from homology"/>
<dbReference type="InterPro" id="IPR028082">
    <property type="entry name" value="Peripla_BP_I"/>
</dbReference>
<feature type="signal peptide" evidence="3">
    <location>
        <begin position="1"/>
        <end position="21"/>
    </location>
</feature>
<dbReference type="Gene3D" id="3.40.50.2300">
    <property type="match status" value="2"/>
</dbReference>
<dbReference type="EMBL" id="FRCK01000001">
    <property type="protein sequence ID" value="SHL76938.1"/>
    <property type="molecule type" value="Genomic_DNA"/>
</dbReference>
<comment type="similarity">
    <text evidence="1">Belongs to the leucine-binding protein family.</text>
</comment>
<dbReference type="PANTHER" id="PTHR47235">
    <property type="entry name" value="BLR6548 PROTEIN"/>
    <property type="match status" value="1"/>
</dbReference>
<dbReference type="PANTHER" id="PTHR47235:SF1">
    <property type="entry name" value="BLR6548 PROTEIN"/>
    <property type="match status" value="1"/>
</dbReference>
<protein>
    <submittedName>
        <fullName evidence="5">Amino acid/amide ABC transporter substrate-binding protein, HAAT family</fullName>
    </submittedName>
</protein>
<dbReference type="CDD" id="cd06343">
    <property type="entry name" value="PBP1_ABC_ligand_binding-like"/>
    <property type="match status" value="1"/>
</dbReference>
<evidence type="ECO:0000256" key="2">
    <source>
        <dbReference type="ARBA" id="ARBA00022729"/>
    </source>
</evidence>
<evidence type="ECO:0000256" key="1">
    <source>
        <dbReference type="ARBA" id="ARBA00010062"/>
    </source>
</evidence>
<dbReference type="InterPro" id="IPR028081">
    <property type="entry name" value="Leu-bd"/>
</dbReference>
<reference evidence="6" key="1">
    <citation type="submission" date="2016-11" db="EMBL/GenBank/DDBJ databases">
        <authorList>
            <person name="Varghese N."/>
            <person name="Submissions S."/>
        </authorList>
    </citation>
    <scope>NUCLEOTIDE SEQUENCE [LARGE SCALE GENOMIC DNA]</scope>
    <source>
        <strain evidence="6">DSM 6637</strain>
    </source>
</reference>
<evidence type="ECO:0000313" key="5">
    <source>
        <dbReference type="EMBL" id="SHL76938.1"/>
    </source>
</evidence>
<gene>
    <name evidence="5" type="ORF">SAMN05444389_101266</name>
</gene>
<dbReference type="Proteomes" id="UP000184444">
    <property type="component" value="Unassembled WGS sequence"/>
</dbReference>